<dbReference type="PANTHER" id="PTHR10407">
    <property type="entry name" value="HUNTINGTIN INTERACTING PROTEIN 1"/>
    <property type="match status" value="1"/>
</dbReference>
<dbReference type="InterPro" id="IPR011417">
    <property type="entry name" value="ANTH_dom"/>
</dbReference>
<dbReference type="GO" id="GO:0080025">
    <property type="term" value="F:phosphatidylinositol-3,5-bisphosphate binding"/>
    <property type="evidence" value="ECO:0007669"/>
    <property type="project" value="TreeGrafter"/>
</dbReference>
<accession>A0A7R9A1L3</accession>
<evidence type="ECO:0000313" key="4">
    <source>
        <dbReference type="Proteomes" id="UP000677054"/>
    </source>
</evidence>
<dbReference type="SMART" id="SM00273">
    <property type="entry name" value="ENTH"/>
    <property type="match status" value="1"/>
</dbReference>
<dbReference type="GO" id="GO:0030136">
    <property type="term" value="C:clathrin-coated vesicle"/>
    <property type="evidence" value="ECO:0007669"/>
    <property type="project" value="TreeGrafter"/>
</dbReference>
<feature type="region of interest" description="Disordered" evidence="1">
    <location>
        <begin position="1"/>
        <end position="88"/>
    </location>
</feature>
<dbReference type="GO" id="GO:0032051">
    <property type="term" value="F:clathrin light chain binding"/>
    <property type="evidence" value="ECO:0007669"/>
    <property type="project" value="TreeGrafter"/>
</dbReference>
<dbReference type="GO" id="GO:0030864">
    <property type="term" value="C:cortical actin cytoskeleton"/>
    <property type="evidence" value="ECO:0007669"/>
    <property type="project" value="TreeGrafter"/>
</dbReference>
<dbReference type="PANTHER" id="PTHR10407:SF15">
    <property type="entry name" value="HUNTINGTIN INTERACTING PROTEIN 1"/>
    <property type="match status" value="1"/>
</dbReference>
<dbReference type="SUPFAM" id="SSF48464">
    <property type="entry name" value="ENTH/VHS domain"/>
    <property type="match status" value="1"/>
</dbReference>
<dbReference type="InterPro" id="IPR030224">
    <property type="entry name" value="Sla2_fam"/>
</dbReference>
<dbReference type="AlphaFoldDB" id="A0A7R9A1L3"/>
<dbReference type="InterPro" id="IPR008942">
    <property type="entry name" value="ENTH_VHS"/>
</dbReference>
<feature type="compositionally biased region" description="Basic residues" evidence="1">
    <location>
        <begin position="21"/>
        <end position="34"/>
    </location>
</feature>
<dbReference type="PROSITE" id="PS50942">
    <property type="entry name" value="ENTH"/>
    <property type="match status" value="1"/>
</dbReference>
<dbReference type="InterPro" id="IPR013809">
    <property type="entry name" value="ENTH"/>
</dbReference>
<dbReference type="GO" id="GO:0051015">
    <property type="term" value="F:actin filament binding"/>
    <property type="evidence" value="ECO:0007669"/>
    <property type="project" value="TreeGrafter"/>
</dbReference>
<evidence type="ECO:0000259" key="2">
    <source>
        <dbReference type="PROSITE" id="PS50942"/>
    </source>
</evidence>
<dbReference type="GO" id="GO:0007015">
    <property type="term" value="P:actin filament organization"/>
    <property type="evidence" value="ECO:0007669"/>
    <property type="project" value="TreeGrafter"/>
</dbReference>
<dbReference type="OrthoDB" id="10262320at2759"/>
<dbReference type="GO" id="GO:0048268">
    <property type="term" value="P:clathrin coat assembly"/>
    <property type="evidence" value="ECO:0007669"/>
    <property type="project" value="TreeGrafter"/>
</dbReference>
<organism evidence="3">
    <name type="scientific">Darwinula stevensoni</name>
    <dbReference type="NCBI Taxonomy" id="69355"/>
    <lineage>
        <taxon>Eukaryota</taxon>
        <taxon>Metazoa</taxon>
        <taxon>Ecdysozoa</taxon>
        <taxon>Arthropoda</taxon>
        <taxon>Crustacea</taxon>
        <taxon>Oligostraca</taxon>
        <taxon>Ostracoda</taxon>
        <taxon>Podocopa</taxon>
        <taxon>Podocopida</taxon>
        <taxon>Darwinulocopina</taxon>
        <taxon>Darwinuloidea</taxon>
        <taxon>Darwinulidae</taxon>
        <taxon>Darwinula</taxon>
    </lineage>
</organism>
<evidence type="ECO:0000256" key="1">
    <source>
        <dbReference type="SAM" id="MobiDB-lite"/>
    </source>
</evidence>
<sequence length="251" mass="27948">MENALTIQKALSKKEKPVKEKHARPDHRHPRRKGSIALLAAGPKAADPREPGRGVEVLPRPPQAAPRRPPQRHPPVDPASRRAGGAGSDVGGGAVVAWKFCHVLHKLLRDGHPNVIPQSIRHRAALVELGRTWGEAREAHGNLVKCYVDFLLTKLKFHENYPGFPGNVQVSEDRLQLLGGNDINYYFQLGAAIFDYLEDILALQSADWSRLSKSRFTEKHLVRSTNEFSSSFWVDGSESEQLVDQSRITVV</sequence>
<feature type="domain" description="ENTH" evidence="2">
    <location>
        <begin position="30"/>
        <end position="165"/>
    </location>
</feature>
<gene>
    <name evidence="3" type="ORF">DSTB1V02_LOCUS4204</name>
</gene>
<protein>
    <recommendedName>
        <fullName evidence="2">ENTH domain-containing protein</fullName>
    </recommendedName>
</protein>
<dbReference type="EMBL" id="CAJPEV010000608">
    <property type="protein sequence ID" value="CAG0886886.1"/>
    <property type="molecule type" value="Genomic_DNA"/>
</dbReference>
<keyword evidence="4" id="KW-1185">Reference proteome</keyword>
<dbReference type="Proteomes" id="UP000677054">
    <property type="component" value="Unassembled WGS sequence"/>
</dbReference>
<dbReference type="GO" id="GO:0043325">
    <property type="term" value="F:phosphatidylinositol-3,4-bisphosphate binding"/>
    <property type="evidence" value="ECO:0007669"/>
    <property type="project" value="TreeGrafter"/>
</dbReference>
<dbReference type="Pfam" id="PF07651">
    <property type="entry name" value="ANTH"/>
    <property type="match status" value="1"/>
</dbReference>
<dbReference type="GO" id="GO:0006897">
    <property type="term" value="P:endocytosis"/>
    <property type="evidence" value="ECO:0007669"/>
    <property type="project" value="InterPro"/>
</dbReference>
<reference evidence="3" key="1">
    <citation type="submission" date="2020-11" db="EMBL/GenBank/DDBJ databases">
        <authorList>
            <person name="Tran Van P."/>
        </authorList>
    </citation>
    <scope>NUCLEOTIDE SEQUENCE</scope>
</reference>
<dbReference type="Gene3D" id="1.25.40.90">
    <property type="match status" value="1"/>
</dbReference>
<evidence type="ECO:0000313" key="3">
    <source>
        <dbReference type="EMBL" id="CAD7244304.1"/>
    </source>
</evidence>
<proteinExistence type="predicted"/>
<feature type="compositionally biased region" description="Pro residues" evidence="1">
    <location>
        <begin position="59"/>
        <end position="77"/>
    </location>
</feature>
<name>A0A7R9A1L3_9CRUS</name>
<dbReference type="EMBL" id="LR900125">
    <property type="protein sequence ID" value="CAD7244304.1"/>
    <property type="molecule type" value="Genomic_DNA"/>
</dbReference>
<dbReference type="GO" id="GO:0035615">
    <property type="term" value="F:clathrin adaptor activity"/>
    <property type="evidence" value="ECO:0007669"/>
    <property type="project" value="TreeGrafter"/>
</dbReference>